<name>A0AB35RSR6_9ENTR</name>
<dbReference type="EMBL" id="JAWJAC010000015">
    <property type="protein sequence ID" value="MDV2864975.1"/>
    <property type="molecule type" value="Genomic_DNA"/>
</dbReference>
<reference evidence="1 2" key="1">
    <citation type="submission" date="2023-10" db="EMBL/GenBank/DDBJ databases">
        <title>Phytobacter spp. The emergence of a new genus of hospital-origin enterobacteria encoding carbapenemases in Argentina.</title>
        <authorList>
            <person name="Vay C."/>
            <person name="Almuzara M."/>
            <person name="Traglia G.M."/>
            <person name="Campos J."/>
        </authorList>
    </citation>
    <scope>NUCLEOTIDE SEQUENCE [LARGE SCALE GENOMIC DNA]</scope>
    <source>
        <strain evidence="1 2">CVMA36</strain>
    </source>
</reference>
<accession>A0AB35RSR6</accession>
<keyword evidence="2" id="KW-1185">Reference proteome</keyword>
<proteinExistence type="predicted"/>
<evidence type="ECO:0008006" key="3">
    <source>
        <dbReference type="Google" id="ProtNLM"/>
    </source>
</evidence>
<evidence type="ECO:0000313" key="1">
    <source>
        <dbReference type="EMBL" id="MDV2864975.1"/>
    </source>
</evidence>
<organism evidence="1 2">
    <name type="scientific">Phytobacter ursingii</name>
    <dbReference type="NCBI Taxonomy" id="1972431"/>
    <lineage>
        <taxon>Bacteria</taxon>
        <taxon>Pseudomonadati</taxon>
        <taxon>Pseudomonadota</taxon>
        <taxon>Gammaproteobacteria</taxon>
        <taxon>Enterobacterales</taxon>
        <taxon>Enterobacteriaceae</taxon>
        <taxon>Phytobacter</taxon>
    </lineage>
</organism>
<evidence type="ECO:0000313" key="2">
    <source>
        <dbReference type="Proteomes" id="UP001286589"/>
    </source>
</evidence>
<dbReference type="RefSeq" id="WP_155034012.1">
    <property type="nucleotide sequence ID" value="NZ_JAWJAC010000015.1"/>
</dbReference>
<dbReference type="AlphaFoldDB" id="A0AB35RSR6"/>
<dbReference type="PROSITE" id="PS51257">
    <property type="entry name" value="PROKAR_LIPOPROTEIN"/>
    <property type="match status" value="1"/>
</dbReference>
<comment type="caution">
    <text evidence="1">The sequence shown here is derived from an EMBL/GenBank/DDBJ whole genome shotgun (WGS) entry which is preliminary data.</text>
</comment>
<dbReference type="Proteomes" id="UP001286589">
    <property type="component" value="Unassembled WGS sequence"/>
</dbReference>
<sequence length="69" mass="7617">MKITTTTLLLAGCFAAGCMLHYHLYRLMLADDVKVGGQRIADEKMDIRADIAGLFSSGIGNVCRHYQQL</sequence>
<protein>
    <recommendedName>
        <fullName evidence="3">Lipoprotein</fullName>
    </recommendedName>
</protein>
<gene>
    <name evidence="1" type="ORF">R0H02_21225</name>
</gene>